<accession>U3BZJ5</accession>
<dbReference type="STRING" id="1219077.VAZ01S_014_00020"/>
<evidence type="ECO:0000313" key="3">
    <source>
        <dbReference type="Proteomes" id="UP000016567"/>
    </source>
</evidence>
<dbReference type="Proteomes" id="UP000016567">
    <property type="component" value="Unassembled WGS sequence"/>
</dbReference>
<keyword evidence="3" id="KW-1185">Reference proteome</keyword>
<dbReference type="Pfam" id="PF06693">
    <property type="entry name" value="DUF1190"/>
    <property type="match status" value="1"/>
</dbReference>
<organism evidence="2 3">
    <name type="scientific">Vibrio azureus NBRC 104587</name>
    <dbReference type="NCBI Taxonomy" id="1219077"/>
    <lineage>
        <taxon>Bacteria</taxon>
        <taxon>Pseudomonadati</taxon>
        <taxon>Pseudomonadota</taxon>
        <taxon>Gammaproteobacteria</taxon>
        <taxon>Vibrionales</taxon>
        <taxon>Vibrionaceae</taxon>
        <taxon>Vibrio</taxon>
    </lineage>
</organism>
<dbReference type="AlphaFoldDB" id="U3BZJ5"/>
<proteinExistence type="predicted"/>
<dbReference type="eggNOG" id="COG5463">
    <property type="taxonomic scope" value="Bacteria"/>
</dbReference>
<evidence type="ECO:0000313" key="2">
    <source>
        <dbReference type="EMBL" id="GAD74714.1"/>
    </source>
</evidence>
<feature type="region of interest" description="Disordered" evidence="1">
    <location>
        <begin position="209"/>
        <end position="264"/>
    </location>
</feature>
<evidence type="ECO:0008006" key="4">
    <source>
        <dbReference type="Google" id="ProtNLM"/>
    </source>
</evidence>
<dbReference type="InterPro" id="IPR009576">
    <property type="entry name" value="Biofilm_formation_YgiB"/>
</dbReference>
<gene>
    <name evidence="2" type="ORF">VAZ01S_014_00020</name>
</gene>
<comment type="caution">
    <text evidence="2">The sequence shown here is derived from an EMBL/GenBank/DDBJ whole genome shotgun (WGS) entry which is preliminary data.</text>
</comment>
<feature type="compositionally biased region" description="Gly residues" evidence="1">
    <location>
        <begin position="250"/>
        <end position="264"/>
    </location>
</feature>
<reference evidence="2 3" key="1">
    <citation type="submission" date="2013-09" db="EMBL/GenBank/DDBJ databases">
        <title>Whole genome shotgun sequence of Vibrio azureus NBRC 104587.</title>
        <authorList>
            <person name="Isaki S."/>
            <person name="Hosoyama A."/>
            <person name="Numata M."/>
            <person name="Hashimoto M."/>
            <person name="Hosoyama Y."/>
            <person name="Tsuchikane K."/>
            <person name="Noguchi M."/>
            <person name="Hirakata S."/>
            <person name="Ichikawa N."/>
            <person name="Ohji S."/>
            <person name="Yamazoe A."/>
            <person name="Fujita N."/>
        </authorList>
    </citation>
    <scope>NUCLEOTIDE SEQUENCE [LARGE SCALE GENOMIC DNA]</scope>
    <source>
        <strain evidence="2 3">NBRC 104587</strain>
    </source>
</reference>
<evidence type="ECO:0000256" key="1">
    <source>
        <dbReference type="SAM" id="MobiDB-lite"/>
    </source>
</evidence>
<dbReference type="EMBL" id="BATL01000014">
    <property type="protein sequence ID" value="GAD74714.1"/>
    <property type="molecule type" value="Genomic_DNA"/>
</dbReference>
<sequence length="264" mass="29333">MSKLQGNVDIKKHLIGDRKPIVMFLGLSSGAMLSGCDTAEAPYYAFTKMETCNKVLSGQCYTAYKFAEREAKRTALKYMLESECSRDFGSKNCLEDKEGVWSPKMAGFITHKDENNDKSYPFFTSDSYKSSLYNVAFMADGRRISDIQDADGLNLALDDSYRKNLPSSRLDDNEAEYLRCQQAQQQLAEFERTDCSEYRVRSGTGRIGGVNSNNFYGQQKKKSKLESKVKSATKTHAFKASSVKSTKSSGGFGRSGRSFGGFGG</sequence>
<name>U3BZJ5_9VIBR</name>
<dbReference type="RefSeq" id="WP_021708494.1">
    <property type="nucleotide sequence ID" value="NZ_BAOB01000091.1"/>
</dbReference>
<protein>
    <recommendedName>
        <fullName evidence="4">DUF1190 domain-containing protein</fullName>
    </recommendedName>
</protein>
<dbReference type="OrthoDB" id="5905770at2"/>